<gene>
    <name evidence="2" type="ORF">HRG_12009</name>
</gene>
<dbReference type="AlphaFoldDB" id="A0A9P8SDD0"/>
<organism evidence="2 3">
    <name type="scientific">Hirsutella rhossiliensis</name>
    <dbReference type="NCBI Taxonomy" id="111463"/>
    <lineage>
        <taxon>Eukaryota</taxon>
        <taxon>Fungi</taxon>
        <taxon>Dikarya</taxon>
        <taxon>Ascomycota</taxon>
        <taxon>Pezizomycotina</taxon>
        <taxon>Sordariomycetes</taxon>
        <taxon>Hypocreomycetidae</taxon>
        <taxon>Hypocreales</taxon>
        <taxon>Ophiocordycipitaceae</taxon>
        <taxon>Hirsutella</taxon>
    </lineage>
</organism>
<sequence>MPPIDYSRWDNIDTDSEPEASPQQAPAATPTPPPTHASPALGTSGLREMHSNSGQVEAVIVRCEAEKRKFPLWSATAIPANHDVFSQSVPSVPALIEVPLVLYRTGTQSANEADLDNQIATYLNIDADSGFAPPEWQSQVGTVVVARKDRRPFYPQHLEGVWMFCDHILDLFGRRRAAEMAL</sequence>
<keyword evidence="3" id="KW-1185">Reference proteome</keyword>
<dbReference type="RefSeq" id="XP_044714430.1">
    <property type="nucleotide sequence ID" value="XM_044870479.1"/>
</dbReference>
<comment type="caution">
    <text evidence="2">The sequence shown here is derived from an EMBL/GenBank/DDBJ whole genome shotgun (WGS) entry which is preliminary data.</text>
</comment>
<protein>
    <submittedName>
        <fullName evidence="2">Uncharacterized protein</fullName>
    </submittedName>
</protein>
<dbReference type="Proteomes" id="UP000824596">
    <property type="component" value="Unassembled WGS sequence"/>
</dbReference>
<evidence type="ECO:0000256" key="1">
    <source>
        <dbReference type="SAM" id="MobiDB-lite"/>
    </source>
</evidence>
<evidence type="ECO:0000313" key="3">
    <source>
        <dbReference type="Proteomes" id="UP000824596"/>
    </source>
</evidence>
<accession>A0A9P8SDD0</accession>
<reference evidence="2" key="1">
    <citation type="submission" date="2021-09" db="EMBL/GenBank/DDBJ databases">
        <title>A high-quality genome of the endoparasitic fungus Hirsutella rhossiliensis with a comparison of Hirsutella genomes reveals transposable elements contributing to genome size variation.</title>
        <authorList>
            <person name="Lin R."/>
            <person name="Jiao Y."/>
            <person name="Sun X."/>
            <person name="Ling J."/>
            <person name="Xie B."/>
            <person name="Cheng X."/>
        </authorList>
    </citation>
    <scope>NUCLEOTIDE SEQUENCE</scope>
    <source>
        <strain evidence="2">HR02</strain>
    </source>
</reference>
<feature type="region of interest" description="Disordered" evidence="1">
    <location>
        <begin position="1"/>
        <end position="49"/>
    </location>
</feature>
<proteinExistence type="predicted"/>
<name>A0A9P8SDD0_9HYPO</name>
<feature type="compositionally biased region" description="Low complexity" evidence="1">
    <location>
        <begin position="19"/>
        <end position="28"/>
    </location>
</feature>
<dbReference type="GeneID" id="68361137"/>
<dbReference type="OrthoDB" id="5046144at2759"/>
<evidence type="ECO:0000313" key="2">
    <source>
        <dbReference type="EMBL" id="KAH0956916.1"/>
    </source>
</evidence>
<dbReference type="EMBL" id="JAIZPD010000034">
    <property type="protein sequence ID" value="KAH0956916.1"/>
    <property type="molecule type" value="Genomic_DNA"/>
</dbReference>